<dbReference type="InterPro" id="IPR024370">
    <property type="entry name" value="PBP_domain"/>
</dbReference>
<dbReference type="InterPro" id="IPR011009">
    <property type="entry name" value="Kinase-like_dom_sf"/>
</dbReference>
<dbReference type="Gene3D" id="1.10.510.10">
    <property type="entry name" value="Transferase(Phosphotransferase) domain 1"/>
    <property type="match status" value="1"/>
</dbReference>
<evidence type="ECO:0000256" key="2">
    <source>
        <dbReference type="ARBA" id="ARBA00022741"/>
    </source>
</evidence>
<evidence type="ECO:0000256" key="5">
    <source>
        <dbReference type="SAM" id="Phobius"/>
    </source>
</evidence>
<dbReference type="InterPro" id="IPR001245">
    <property type="entry name" value="Ser-Thr/Tyr_kinase_cat_dom"/>
</dbReference>
<dbReference type="PANTHER" id="PTHR44329:SF288">
    <property type="entry name" value="MITOGEN-ACTIVATED PROTEIN KINASE KINASE KINASE 20"/>
    <property type="match status" value="1"/>
</dbReference>
<evidence type="ECO:0000256" key="4">
    <source>
        <dbReference type="ARBA" id="ARBA00022840"/>
    </source>
</evidence>
<dbReference type="PANTHER" id="PTHR44329">
    <property type="entry name" value="SERINE/THREONINE-PROTEIN KINASE TNNI3K-RELATED"/>
    <property type="match status" value="1"/>
</dbReference>
<keyword evidence="8" id="KW-1185">Reference proteome</keyword>
<evidence type="ECO:0000259" key="6">
    <source>
        <dbReference type="PROSITE" id="PS50011"/>
    </source>
</evidence>
<dbReference type="Pfam" id="PF07714">
    <property type="entry name" value="PK_Tyr_Ser-Thr"/>
    <property type="match status" value="2"/>
</dbReference>
<keyword evidence="1" id="KW-0808">Transferase</keyword>
<evidence type="ECO:0000256" key="3">
    <source>
        <dbReference type="ARBA" id="ARBA00022777"/>
    </source>
</evidence>
<dbReference type="InterPro" id="IPR000719">
    <property type="entry name" value="Prot_kinase_dom"/>
</dbReference>
<dbReference type="PROSITE" id="PS50011">
    <property type="entry name" value="PROTEIN_KINASE_DOM"/>
    <property type="match status" value="1"/>
</dbReference>
<keyword evidence="5" id="KW-1133">Transmembrane helix</keyword>
<evidence type="ECO:0000313" key="7">
    <source>
        <dbReference type="EMBL" id="VUZ41429.1"/>
    </source>
</evidence>
<dbReference type="Pfam" id="PF12849">
    <property type="entry name" value="PBP_like_2"/>
    <property type="match status" value="1"/>
</dbReference>
<dbReference type="InterPro" id="IPR051681">
    <property type="entry name" value="Ser/Thr_Kinases-Pseudokinases"/>
</dbReference>
<organism evidence="7 8">
    <name type="scientific">Hymenolepis diminuta</name>
    <name type="common">Rat tapeworm</name>
    <dbReference type="NCBI Taxonomy" id="6216"/>
    <lineage>
        <taxon>Eukaryota</taxon>
        <taxon>Metazoa</taxon>
        <taxon>Spiralia</taxon>
        <taxon>Lophotrochozoa</taxon>
        <taxon>Platyhelminthes</taxon>
        <taxon>Cestoda</taxon>
        <taxon>Eucestoda</taxon>
        <taxon>Cyclophyllidea</taxon>
        <taxon>Hymenolepididae</taxon>
        <taxon>Hymenolepis</taxon>
    </lineage>
</organism>
<keyword evidence="2" id="KW-0547">Nucleotide-binding</keyword>
<dbReference type="GO" id="GO:0004674">
    <property type="term" value="F:protein serine/threonine kinase activity"/>
    <property type="evidence" value="ECO:0007669"/>
    <property type="project" value="TreeGrafter"/>
</dbReference>
<dbReference type="Gene3D" id="3.40.190.10">
    <property type="entry name" value="Periplasmic binding protein-like II"/>
    <property type="match status" value="2"/>
</dbReference>
<dbReference type="SUPFAM" id="SSF56112">
    <property type="entry name" value="Protein kinase-like (PK-like)"/>
    <property type="match status" value="1"/>
</dbReference>
<keyword evidence="4" id="KW-0067">ATP-binding</keyword>
<dbReference type="Proteomes" id="UP000321570">
    <property type="component" value="Unassembled WGS sequence"/>
</dbReference>
<reference evidence="7 8" key="1">
    <citation type="submission" date="2019-07" db="EMBL/GenBank/DDBJ databases">
        <authorList>
            <person name="Jastrzebski P J."/>
            <person name="Paukszto L."/>
            <person name="Jastrzebski P J."/>
        </authorList>
    </citation>
    <scope>NUCLEOTIDE SEQUENCE [LARGE SCALE GENOMIC DNA]</scope>
    <source>
        <strain evidence="7 8">WMS-il1</strain>
    </source>
</reference>
<evidence type="ECO:0000256" key="1">
    <source>
        <dbReference type="ARBA" id="ARBA00022679"/>
    </source>
</evidence>
<keyword evidence="5" id="KW-0812">Transmembrane</keyword>
<proteinExistence type="predicted"/>
<accession>A0A564Y370</accession>
<keyword evidence="5" id="KW-0472">Membrane</keyword>
<name>A0A564Y370_HYMDI</name>
<protein>
    <recommendedName>
        <fullName evidence="6">Protein kinase domain-containing protein</fullName>
    </recommendedName>
</protein>
<dbReference type="AlphaFoldDB" id="A0A564Y370"/>
<feature type="transmembrane region" description="Helical" evidence="5">
    <location>
        <begin position="334"/>
        <end position="356"/>
    </location>
</feature>
<feature type="domain" description="Protein kinase" evidence="6">
    <location>
        <begin position="413"/>
        <end position="803"/>
    </location>
</feature>
<dbReference type="GO" id="GO:0005524">
    <property type="term" value="F:ATP binding"/>
    <property type="evidence" value="ECO:0007669"/>
    <property type="project" value="UniProtKB-KW"/>
</dbReference>
<dbReference type="SUPFAM" id="SSF53850">
    <property type="entry name" value="Periplasmic binding protein-like II"/>
    <property type="match status" value="1"/>
</dbReference>
<keyword evidence="3" id="KW-0418">Kinase</keyword>
<gene>
    <name evidence="7" type="ORF">WMSIL1_LOCUS2199</name>
</gene>
<evidence type="ECO:0000313" key="8">
    <source>
        <dbReference type="Proteomes" id="UP000321570"/>
    </source>
</evidence>
<sequence length="1050" mass="119372">MEKIDRIIVPTITETSYPGGSSPPEMLEQFSALLADTFAQIGNFSSEYMAVPFASARLVFCYNLPEVSKYFQLVLSSSDIKAIFAGKINSWDDVRIRHKNPDFPIVQQPISLIVRDDHCRSNFALSKVLSNYSSVWRRKHESITSLRDFNATDDMTLYRALSSSGEFNLLSSIPYSMAYFLATIPPFPTISFQLSNGNVMNPADYSFEDGNSNQYPFSFNLYAVIKKDLDVEPYNISLRRKDPLQRFSSPCRLQVELYRFLEWLKGSPCAKEILALFGLRQINGILPSSNLSEMTCLNKNDLVVSAVQLYSEEMHFETEEWDDDDDADKEYRDIIFTSCATIVILLVVFIILFRYFRSHNHKFSEYLIDIRQMDSPDRSTTLENSPDIYKIKNTAFLEYALGTNKERNGGNPHAISKNIKKGATNAWVYADAILSTAPVNRVFKNVDVLLKPTNIPSTMGFSEKRMVTLQEYTEVDHENVVRFYGMAKCSAENCRHKRNRLANQLKKLRKTPCGGGLKTQGYSESDFVLPWIYYMIVEPCIRGSLFELLHSGQYEISQPMKLTLASDIASGMTYLHSRNIIHGNLSSLTCLLDSRWVIKISRWQHVKELIQTEGIGCKCILKNTSQRHLKVCWHPEYLRLVWKSPAQLKNFIATHGCTTLSTDHHADQIRMMEHIFSKKDHTDGRKSRTPDNTEIGVEETYGIEYKSMVCDVYSFGVILTEIWNLEVPFHAALTAFEHEYQLAEAICNKVYQLSISINMPSKIRDIAESCIDHSELKRPSFRDVLKTMASLVPKGRSVAHHMLRAAIARLNDLYSTAVLRERGIILVKSELCSKLDQLFSPTYSMKVINGGVITPQNTLLAVVTLDTSFLQSATDGNENSVLYEIQCLKQISQKHANDQKLRCLAAPGGYENDGVCFAAIDCGEGSEPGSEEDRELILRLIRVVSQVECEFNAINKFDPLSNPKFCAVVHRSMAMSGPLGVYFPWQYVYGKALEEILELKRFAKPMEVLVSSEVTSDMKSILNDCKDYTLVNTYCVDLWGCKKMELYVLR</sequence>
<dbReference type="EMBL" id="CABIJS010000055">
    <property type="protein sequence ID" value="VUZ41429.1"/>
    <property type="molecule type" value="Genomic_DNA"/>
</dbReference>